<accession>A0A495X099</accession>
<keyword evidence="3" id="KW-1185">Reference proteome</keyword>
<evidence type="ECO:0000259" key="1">
    <source>
        <dbReference type="Pfam" id="PF12728"/>
    </source>
</evidence>
<dbReference type="Proteomes" id="UP000272729">
    <property type="component" value="Unassembled WGS sequence"/>
</dbReference>
<dbReference type="InterPro" id="IPR041657">
    <property type="entry name" value="HTH_17"/>
</dbReference>
<dbReference type="RefSeq" id="WP_121217127.1">
    <property type="nucleotide sequence ID" value="NZ_JBIUBA010000046.1"/>
</dbReference>
<reference evidence="2 3" key="1">
    <citation type="submission" date="2018-10" db="EMBL/GenBank/DDBJ databases">
        <title>Sequencing the genomes of 1000 actinobacteria strains.</title>
        <authorList>
            <person name="Klenk H.-P."/>
        </authorList>
    </citation>
    <scope>NUCLEOTIDE SEQUENCE [LARGE SCALE GENOMIC DNA]</scope>
    <source>
        <strain evidence="2 3">DSM 43911</strain>
    </source>
</reference>
<proteinExistence type="predicted"/>
<dbReference type="OrthoDB" id="3700061at2"/>
<evidence type="ECO:0000313" key="2">
    <source>
        <dbReference type="EMBL" id="RKT67089.1"/>
    </source>
</evidence>
<dbReference type="InterPro" id="IPR010093">
    <property type="entry name" value="SinI_DNA-bd"/>
</dbReference>
<sequence>MNEWLTVDLVAQRVNRHKVTVRRALESGEMHGHQTGRGGRWSVAAAAIDAWVQGIDGVDACGCAKARGVP</sequence>
<feature type="domain" description="Helix-turn-helix" evidence="1">
    <location>
        <begin position="4"/>
        <end position="53"/>
    </location>
</feature>
<gene>
    <name evidence="2" type="ORF">DFJ66_0257</name>
</gene>
<dbReference type="EMBL" id="RBXR01000001">
    <property type="protein sequence ID" value="RKT67089.1"/>
    <property type="molecule type" value="Genomic_DNA"/>
</dbReference>
<organism evidence="2 3">
    <name type="scientific">Saccharothrix variisporea</name>
    <dbReference type="NCBI Taxonomy" id="543527"/>
    <lineage>
        <taxon>Bacteria</taxon>
        <taxon>Bacillati</taxon>
        <taxon>Actinomycetota</taxon>
        <taxon>Actinomycetes</taxon>
        <taxon>Pseudonocardiales</taxon>
        <taxon>Pseudonocardiaceae</taxon>
        <taxon>Saccharothrix</taxon>
    </lineage>
</organism>
<comment type="caution">
    <text evidence="2">The sequence shown here is derived from an EMBL/GenBank/DDBJ whole genome shotgun (WGS) entry which is preliminary data.</text>
</comment>
<protein>
    <submittedName>
        <fullName evidence="2">Excisionase family DNA binding protein</fullName>
    </submittedName>
</protein>
<name>A0A495X099_9PSEU</name>
<dbReference type="Pfam" id="PF12728">
    <property type="entry name" value="HTH_17"/>
    <property type="match status" value="1"/>
</dbReference>
<dbReference type="NCBIfam" id="TIGR01764">
    <property type="entry name" value="excise"/>
    <property type="match status" value="1"/>
</dbReference>
<dbReference type="GO" id="GO:0003677">
    <property type="term" value="F:DNA binding"/>
    <property type="evidence" value="ECO:0007669"/>
    <property type="project" value="InterPro"/>
</dbReference>
<dbReference type="AlphaFoldDB" id="A0A495X099"/>
<evidence type="ECO:0000313" key="3">
    <source>
        <dbReference type="Proteomes" id="UP000272729"/>
    </source>
</evidence>